<accession>A0AAV4Y2X0</accession>
<protein>
    <submittedName>
        <fullName evidence="1">Uncharacterized protein</fullName>
    </submittedName>
</protein>
<dbReference type="AlphaFoldDB" id="A0AAV4Y2X0"/>
<gene>
    <name evidence="1" type="ORF">CEXT_711381</name>
</gene>
<dbReference type="EMBL" id="BPLR01018639">
    <property type="protein sequence ID" value="GIZ01234.1"/>
    <property type="molecule type" value="Genomic_DNA"/>
</dbReference>
<sequence length="92" mass="10342">MCFCRGLDSIRPVLSGFPDRHHCACRIPSQGLLDRLIRTPLWTVETMPVDTPLLRRRHLQQATGLPCSIFNTVSNSYSPIFRSSSTDSIALL</sequence>
<evidence type="ECO:0000313" key="1">
    <source>
        <dbReference type="EMBL" id="GIZ01234.1"/>
    </source>
</evidence>
<dbReference type="Proteomes" id="UP001054945">
    <property type="component" value="Unassembled WGS sequence"/>
</dbReference>
<comment type="caution">
    <text evidence="1">The sequence shown here is derived from an EMBL/GenBank/DDBJ whole genome shotgun (WGS) entry which is preliminary data.</text>
</comment>
<organism evidence="1 2">
    <name type="scientific">Caerostris extrusa</name>
    <name type="common">Bark spider</name>
    <name type="synonym">Caerostris bankana</name>
    <dbReference type="NCBI Taxonomy" id="172846"/>
    <lineage>
        <taxon>Eukaryota</taxon>
        <taxon>Metazoa</taxon>
        <taxon>Ecdysozoa</taxon>
        <taxon>Arthropoda</taxon>
        <taxon>Chelicerata</taxon>
        <taxon>Arachnida</taxon>
        <taxon>Araneae</taxon>
        <taxon>Araneomorphae</taxon>
        <taxon>Entelegynae</taxon>
        <taxon>Araneoidea</taxon>
        <taxon>Araneidae</taxon>
        <taxon>Caerostris</taxon>
    </lineage>
</organism>
<keyword evidence="2" id="KW-1185">Reference proteome</keyword>
<name>A0AAV4Y2X0_CAEEX</name>
<evidence type="ECO:0000313" key="2">
    <source>
        <dbReference type="Proteomes" id="UP001054945"/>
    </source>
</evidence>
<reference evidence="1 2" key="1">
    <citation type="submission" date="2021-06" db="EMBL/GenBank/DDBJ databases">
        <title>Caerostris extrusa draft genome.</title>
        <authorList>
            <person name="Kono N."/>
            <person name="Arakawa K."/>
        </authorList>
    </citation>
    <scope>NUCLEOTIDE SEQUENCE [LARGE SCALE GENOMIC DNA]</scope>
</reference>
<proteinExistence type="predicted"/>